<gene>
    <name evidence="2" type="ORF">Tco_1068632</name>
</gene>
<sequence>MNVAVTTIIAADVYVVPVSKDRVRSENLENFGDFASAGGANANVTNDFVLDDPYVCRDLTDLLAPHALFSQLRAIDYDQLYTGFNKDKLEDKCTEKAALLSEKDTEIADLKSLLSLKEAKLAEPIRLRGQLSIVEAADAAKGNELKGLKEKNLALKEERNVLSEKVATLESMTAAKETNWLSRDELSSKVASLESERDSLVDQRSLLKSAFELFKGRMDAMQDEQATVLGNRVAKLDAQLLEMDAHLEEEFYPRFLTTISGRR</sequence>
<keyword evidence="3" id="KW-1185">Reference proteome</keyword>
<protein>
    <submittedName>
        <fullName evidence="2">Uncharacterized protein</fullName>
    </submittedName>
</protein>
<dbReference type="Proteomes" id="UP001151760">
    <property type="component" value="Unassembled WGS sequence"/>
</dbReference>
<dbReference type="EMBL" id="BQNB010019591">
    <property type="protein sequence ID" value="GJT86915.1"/>
    <property type="molecule type" value="Genomic_DNA"/>
</dbReference>
<feature type="coiled-coil region" evidence="1">
    <location>
        <begin position="145"/>
        <end position="203"/>
    </location>
</feature>
<evidence type="ECO:0000256" key="1">
    <source>
        <dbReference type="SAM" id="Coils"/>
    </source>
</evidence>
<reference evidence="2" key="2">
    <citation type="submission" date="2022-01" db="EMBL/GenBank/DDBJ databases">
        <authorList>
            <person name="Yamashiro T."/>
            <person name="Shiraishi A."/>
            <person name="Satake H."/>
            <person name="Nakayama K."/>
        </authorList>
    </citation>
    <scope>NUCLEOTIDE SEQUENCE</scope>
</reference>
<proteinExistence type="predicted"/>
<comment type="caution">
    <text evidence="2">The sequence shown here is derived from an EMBL/GenBank/DDBJ whole genome shotgun (WGS) entry which is preliminary data.</text>
</comment>
<organism evidence="2 3">
    <name type="scientific">Tanacetum coccineum</name>
    <dbReference type="NCBI Taxonomy" id="301880"/>
    <lineage>
        <taxon>Eukaryota</taxon>
        <taxon>Viridiplantae</taxon>
        <taxon>Streptophyta</taxon>
        <taxon>Embryophyta</taxon>
        <taxon>Tracheophyta</taxon>
        <taxon>Spermatophyta</taxon>
        <taxon>Magnoliopsida</taxon>
        <taxon>eudicotyledons</taxon>
        <taxon>Gunneridae</taxon>
        <taxon>Pentapetalae</taxon>
        <taxon>asterids</taxon>
        <taxon>campanulids</taxon>
        <taxon>Asterales</taxon>
        <taxon>Asteraceae</taxon>
        <taxon>Asteroideae</taxon>
        <taxon>Anthemideae</taxon>
        <taxon>Anthemidinae</taxon>
        <taxon>Tanacetum</taxon>
    </lineage>
</organism>
<reference evidence="2" key="1">
    <citation type="journal article" date="2022" name="Int. J. Mol. Sci.">
        <title>Draft Genome of Tanacetum Coccineum: Genomic Comparison of Closely Related Tanacetum-Family Plants.</title>
        <authorList>
            <person name="Yamashiro T."/>
            <person name="Shiraishi A."/>
            <person name="Nakayama K."/>
            <person name="Satake H."/>
        </authorList>
    </citation>
    <scope>NUCLEOTIDE SEQUENCE</scope>
</reference>
<keyword evidence="1" id="KW-0175">Coiled coil</keyword>
<evidence type="ECO:0000313" key="2">
    <source>
        <dbReference type="EMBL" id="GJT86915.1"/>
    </source>
</evidence>
<name>A0ABQ5HG90_9ASTR</name>
<accession>A0ABQ5HG90</accession>
<evidence type="ECO:0000313" key="3">
    <source>
        <dbReference type="Proteomes" id="UP001151760"/>
    </source>
</evidence>